<reference evidence="1 2" key="1">
    <citation type="submission" date="2019-02" db="EMBL/GenBank/DDBJ databases">
        <title>Deep-cultivation of Planctomycetes and their phenomic and genomic characterization uncovers novel biology.</title>
        <authorList>
            <person name="Wiegand S."/>
            <person name="Jogler M."/>
            <person name="Boedeker C."/>
            <person name="Pinto D."/>
            <person name="Vollmers J."/>
            <person name="Rivas-Marin E."/>
            <person name="Kohn T."/>
            <person name="Peeters S.H."/>
            <person name="Heuer A."/>
            <person name="Rast P."/>
            <person name="Oberbeckmann S."/>
            <person name="Bunk B."/>
            <person name="Jeske O."/>
            <person name="Meyerdierks A."/>
            <person name="Storesund J.E."/>
            <person name="Kallscheuer N."/>
            <person name="Luecker S."/>
            <person name="Lage O.M."/>
            <person name="Pohl T."/>
            <person name="Merkel B.J."/>
            <person name="Hornburger P."/>
            <person name="Mueller R.-W."/>
            <person name="Bruemmer F."/>
            <person name="Labrenz M."/>
            <person name="Spormann A.M."/>
            <person name="Op den Camp H."/>
            <person name="Overmann J."/>
            <person name="Amann R."/>
            <person name="Jetten M.S.M."/>
            <person name="Mascher T."/>
            <person name="Medema M.H."/>
            <person name="Devos D.P."/>
            <person name="Kaster A.-K."/>
            <person name="Ovreas L."/>
            <person name="Rohde M."/>
            <person name="Galperin M.Y."/>
            <person name="Jogler C."/>
        </authorList>
    </citation>
    <scope>NUCLEOTIDE SEQUENCE [LARGE SCALE GENOMIC DNA]</scope>
    <source>
        <strain evidence="1 2">K23_9</strain>
    </source>
</reference>
<dbReference type="EMBL" id="CP036526">
    <property type="protein sequence ID" value="QDT09760.1"/>
    <property type="molecule type" value="Genomic_DNA"/>
</dbReference>
<name>A0A517NRK7_9BACT</name>
<protein>
    <submittedName>
        <fullName evidence="1">Uncharacterized protein</fullName>
    </submittedName>
</protein>
<accession>A0A517NRK7</accession>
<organism evidence="1 2">
    <name type="scientific">Stieleria marina</name>
    <dbReference type="NCBI Taxonomy" id="1930275"/>
    <lineage>
        <taxon>Bacteria</taxon>
        <taxon>Pseudomonadati</taxon>
        <taxon>Planctomycetota</taxon>
        <taxon>Planctomycetia</taxon>
        <taxon>Pirellulales</taxon>
        <taxon>Pirellulaceae</taxon>
        <taxon>Stieleria</taxon>
    </lineage>
</organism>
<dbReference type="AlphaFoldDB" id="A0A517NRK7"/>
<evidence type="ECO:0000313" key="2">
    <source>
        <dbReference type="Proteomes" id="UP000319817"/>
    </source>
</evidence>
<dbReference type="Proteomes" id="UP000319817">
    <property type="component" value="Chromosome"/>
</dbReference>
<gene>
    <name evidence="1" type="ORF">K239x_17110</name>
</gene>
<proteinExistence type="predicted"/>
<evidence type="ECO:0000313" key="1">
    <source>
        <dbReference type="EMBL" id="QDT09760.1"/>
    </source>
</evidence>
<keyword evidence="2" id="KW-1185">Reference proteome</keyword>
<sequence>MTLSLGGWIQYPIQTNSLTKWHSNTQSLLEAYFVAILNVLLIGDGAARWRQRPMKSVAEQTFDFQNANTGSAANSPRGLRGGVPPAIAVQCCRDRGFVVMSR</sequence>